<dbReference type="InterPro" id="IPR024731">
    <property type="entry name" value="NELL2-like_EGF"/>
</dbReference>
<evidence type="ECO:0000313" key="6">
    <source>
        <dbReference type="Proteomes" id="UP000663824"/>
    </source>
</evidence>
<keyword evidence="3" id="KW-0732">Signal</keyword>
<sequence length="130" mass="14272">MVLHGRLVHAWLPLLVILLQAFQGSFAKGCCSDNNGGCGKNALCSENRKTSAIKCTCKTGYTNTLSKMEVVVHAPLAHIMLRQMQYNAPVKLVILTLVAPRTLYAKIVALSKMEVVVHTPLALIMPRQMQ</sequence>
<evidence type="ECO:0000313" key="5">
    <source>
        <dbReference type="EMBL" id="CAF2068042.1"/>
    </source>
</evidence>
<dbReference type="EMBL" id="CAJNRE010007787">
    <property type="protein sequence ID" value="CAF2068042.1"/>
    <property type="molecule type" value="Genomic_DNA"/>
</dbReference>
<keyword evidence="2" id="KW-1015">Disulfide bond</keyword>
<dbReference type="Gene3D" id="2.10.25.10">
    <property type="entry name" value="Laminin"/>
    <property type="match status" value="1"/>
</dbReference>
<feature type="signal peptide" evidence="3">
    <location>
        <begin position="1"/>
        <end position="27"/>
    </location>
</feature>
<evidence type="ECO:0000259" key="4">
    <source>
        <dbReference type="Pfam" id="PF12947"/>
    </source>
</evidence>
<dbReference type="Proteomes" id="UP000663824">
    <property type="component" value="Unassembled WGS sequence"/>
</dbReference>
<proteinExistence type="predicted"/>
<dbReference type="SUPFAM" id="SSF57196">
    <property type="entry name" value="EGF/Laminin"/>
    <property type="match status" value="1"/>
</dbReference>
<evidence type="ECO:0000256" key="2">
    <source>
        <dbReference type="ARBA" id="ARBA00023157"/>
    </source>
</evidence>
<evidence type="ECO:0000256" key="3">
    <source>
        <dbReference type="SAM" id="SignalP"/>
    </source>
</evidence>
<reference evidence="5" key="1">
    <citation type="submission" date="2021-02" db="EMBL/GenBank/DDBJ databases">
        <authorList>
            <person name="Nowell W R."/>
        </authorList>
    </citation>
    <scope>NUCLEOTIDE SEQUENCE</scope>
</reference>
<feature type="chain" id="PRO_5032318361" description="NELL2-like EGF domain-containing protein" evidence="3">
    <location>
        <begin position="28"/>
        <end position="130"/>
    </location>
</feature>
<comment type="caution">
    <text evidence="5">The sequence shown here is derived from an EMBL/GenBank/DDBJ whole genome shotgun (WGS) entry which is preliminary data.</text>
</comment>
<name>A0A816QYQ5_9BILA</name>
<evidence type="ECO:0000256" key="1">
    <source>
        <dbReference type="ARBA" id="ARBA00022536"/>
    </source>
</evidence>
<feature type="domain" description="NELL2-like EGF" evidence="4">
    <location>
        <begin position="31"/>
        <end position="62"/>
    </location>
</feature>
<organism evidence="5 6">
    <name type="scientific">Rotaria magnacalcarata</name>
    <dbReference type="NCBI Taxonomy" id="392030"/>
    <lineage>
        <taxon>Eukaryota</taxon>
        <taxon>Metazoa</taxon>
        <taxon>Spiralia</taxon>
        <taxon>Gnathifera</taxon>
        <taxon>Rotifera</taxon>
        <taxon>Eurotatoria</taxon>
        <taxon>Bdelloidea</taxon>
        <taxon>Philodinida</taxon>
        <taxon>Philodinidae</taxon>
        <taxon>Rotaria</taxon>
    </lineage>
</organism>
<dbReference type="AlphaFoldDB" id="A0A816QYQ5"/>
<keyword evidence="1" id="KW-0245">EGF-like domain</keyword>
<protein>
    <recommendedName>
        <fullName evidence="4">NELL2-like EGF domain-containing protein</fullName>
    </recommendedName>
</protein>
<dbReference type="Pfam" id="PF12947">
    <property type="entry name" value="EGF_3"/>
    <property type="match status" value="1"/>
</dbReference>
<accession>A0A816QYQ5</accession>
<gene>
    <name evidence="5" type="ORF">MBJ925_LOCUS16212</name>
</gene>